<name>A0A852RCP9_9MICO</name>
<keyword evidence="3" id="KW-1185">Reference proteome</keyword>
<dbReference type="SUPFAM" id="SSF53850">
    <property type="entry name" value="Periplasmic binding protein-like II"/>
    <property type="match status" value="1"/>
</dbReference>
<dbReference type="RefSeq" id="WP_185987172.1">
    <property type="nucleotide sequence ID" value="NZ_BAAALZ010000001.1"/>
</dbReference>
<feature type="chain" id="PRO_5032349971" evidence="1">
    <location>
        <begin position="30"/>
        <end position="434"/>
    </location>
</feature>
<proteinExistence type="predicted"/>
<dbReference type="EMBL" id="JACCBD010000001">
    <property type="protein sequence ID" value="NYD27166.1"/>
    <property type="molecule type" value="Genomic_DNA"/>
</dbReference>
<dbReference type="PROSITE" id="PS51257">
    <property type="entry name" value="PROKAR_LIPOPROTEIN"/>
    <property type="match status" value="1"/>
</dbReference>
<dbReference type="PANTHER" id="PTHR43649">
    <property type="entry name" value="ARABINOSE-BINDING PROTEIN-RELATED"/>
    <property type="match status" value="1"/>
</dbReference>
<evidence type="ECO:0000313" key="3">
    <source>
        <dbReference type="Proteomes" id="UP000586095"/>
    </source>
</evidence>
<dbReference type="Gene3D" id="3.40.190.10">
    <property type="entry name" value="Periplasmic binding protein-like II"/>
    <property type="match status" value="2"/>
</dbReference>
<feature type="signal peptide" evidence="1">
    <location>
        <begin position="1"/>
        <end position="29"/>
    </location>
</feature>
<evidence type="ECO:0000313" key="2">
    <source>
        <dbReference type="EMBL" id="NYD27166.1"/>
    </source>
</evidence>
<comment type="caution">
    <text evidence="2">The sequence shown here is derived from an EMBL/GenBank/DDBJ whole genome shotgun (WGS) entry which is preliminary data.</text>
</comment>
<dbReference type="AlphaFoldDB" id="A0A852RCP9"/>
<reference evidence="2 3" key="1">
    <citation type="submission" date="2020-07" db="EMBL/GenBank/DDBJ databases">
        <title>Sequencing the genomes of 1000 actinobacteria strains.</title>
        <authorList>
            <person name="Klenk H.-P."/>
        </authorList>
    </citation>
    <scope>NUCLEOTIDE SEQUENCE [LARGE SCALE GENOMIC DNA]</scope>
    <source>
        <strain evidence="2 3">DSM 17380</strain>
    </source>
</reference>
<dbReference type="PANTHER" id="PTHR43649:SF12">
    <property type="entry name" value="DIACETYLCHITOBIOSE BINDING PROTEIN DASA"/>
    <property type="match status" value="1"/>
</dbReference>
<dbReference type="InterPro" id="IPR050490">
    <property type="entry name" value="Bact_solute-bd_prot1"/>
</dbReference>
<accession>A0A852RCP9</accession>
<dbReference type="Pfam" id="PF01547">
    <property type="entry name" value="SBP_bac_1"/>
    <property type="match status" value="1"/>
</dbReference>
<evidence type="ECO:0000256" key="1">
    <source>
        <dbReference type="SAM" id="SignalP"/>
    </source>
</evidence>
<sequence>MTTTRSRVLGGAAALAAAAIALTGCQAGGADTANTLTFSEVPKEDTSLKVWTFLPDNYENGDKAYDQIIDAFNEQYPQVEIELTTMPYGTYWDQLRNSGVSKSGPDVVTMYGGAQAYSYRNSLFPLQDAIDPAIEGDLRYLEDNYSSDGNLYILPTGAYGYALLVNQDLFAAGGVDPQSIATWDGLLGACTALDAKGILPFATGWQDGILMETLMYMITSQQMDEQTLVKWTQGELKMDDPLFGQAVDRILEMNEAGCFGGEEGLGRAMYDDAFNQYYAGDAAMFTTGGLATAETGYNDQPSTTVMPLPQVPESKYESLIDAGAEAGWSVTKWTKSPEAANAFVNFMGGAEAQQILWDVANVVPNNNAVTAEAKTPMQEVFVPLIVNDENHTGFSSYPLEVLAVIERNAGPLVSGKLSRDEFLEQAIRAFDKSA</sequence>
<keyword evidence="1" id="KW-0732">Signal</keyword>
<gene>
    <name evidence="2" type="ORF">BJ960_001969</name>
</gene>
<protein>
    <submittedName>
        <fullName evidence="2">ABC-type glycerol-3-phosphate transport system substrate-binding protein</fullName>
    </submittedName>
</protein>
<organism evidence="2 3">
    <name type="scientific">Leucobacter aridicollis</name>
    <dbReference type="NCBI Taxonomy" id="283878"/>
    <lineage>
        <taxon>Bacteria</taxon>
        <taxon>Bacillati</taxon>
        <taxon>Actinomycetota</taxon>
        <taxon>Actinomycetes</taxon>
        <taxon>Micrococcales</taxon>
        <taxon>Microbacteriaceae</taxon>
        <taxon>Leucobacter</taxon>
    </lineage>
</organism>
<dbReference type="InterPro" id="IPR006059">
    <property type="entry name" value="SBP"/>
</dbReference>
<dbReference type="Proteomes" id="UP000586095">
    <property type="component" value="Unassembled WGS sequence"/>
</dbReference>